<protein>
    <recommendedName>
        <fullName evidence="8 9">Glutamyl-tRNA reductase</fullName>
        <shortName evidence="9">GluTR</shortName>
        <ecNumber evidence="3 9">1.2.1.70</ecNumber>
    </recommendedName>
</protein>
<reference evidence="19" key="1">
    <citation type="submission" date="2014-12" db="EMBL/GenBank/DDBJ databases">
        <authorList>
            <person name="Salcher M.M."/>
        </authorList>
    </citation>
    <scope>NUCLEOTIDE SEQUENCE [LARGE SCALE GENOMIC DNA]</scope>
    <source>
        <strain evidence="19">MMS-10A-171</strain>
    </source>
</reference>
<dbReference type="PROSITE" id="PS00747">
    <property type="entry name" value="GLUTR"/>
    <property type="match status" value="1"/>
</dbReference>
<keyword evidence="5 9" id="KW-0560">Oxidoreductase</keyword>
<dbReference type="SUPFAM" id="SSF69075">
    <property type="entry name" value="Glutamyl tRNA-reductase dimerization domain"/>
    <property type="match status" value="1"/>
</dbReference>
<feature type="binding site" evidence="9 11">
    <location>
        <position position="121"/>
    </location>
    <ligand>
        <name>substrate</name>
    </ligand>
</feature>
<feature type="binding site" evidence="9 12">
    <location>
        <begin position="190"/>
        <end position="195"/>
    </location>
    <ligand>
        <name>NADP(+)</name>
        <dbReference type="ChEBI" id="CHEBI:58349"/>
    </ligand>
</feature>
<dbReference type="GO" id="GO:0019353">
    <property type="term" value="P:protoporphyrinogen IX biosynthetic process from glutamate"/>
    <property type="evidence" value="ECO:0007669"/>
    <property type="project" value="TreeGrafter"/>
</dbReference>
<dbReference type="FunFam" id="3.30.460.30:FF:000001">
    <property type="entry name" value="Glutamyl-tRNA reductase"/>
    <property type="match status" value="1"/>
</dbReference>
<dbReference type="InterPro" id="IPR015896">
    <property type="entry name" value="4pyrrol_synth_GluRdtase_dimer"/>
</dbReference>
<dbReference type="Pfam" id="PF00745">
    <property type="entry name" value="GlutR_dimer"/>
    <property type="match status" value="1"/>
</dbReference>
<evidence type="ECO:0000256" key="14">
    <source>
        <dbReference type="RuleBase" id="RU000584"/>
    </source>
</evidence>
<dbReference type="Gene3D" id="3.40.50.720">
    <property type="entry name" value="NAD(P)-binding Rossmann-like Domain"/>
    <property type="match status" value="1"/>
</dbReference>
<dbReference type="FunFam" id="3.40.50.720:FF:000031">
    <property type="entry name" value="Glutamyl-tRNA reductase"/>
    <property type="match status" value="1"/>
</dbReference>
<dbReference type="SUPFAM" id="SSF51735">
    <property type="entry name" value="NAD(P)-binding Rossmann-fold domains"/>
    <property type="match status" value="1"/>
</dbReference>
<dbReference type="Gene3D" id="3.30.460.30">
    <property type="entry name" value="Glutamyl-tRNA reductase, N-terminal domain"/>
    <property type="match status" value="1"/>
</dbReference>
<evidence type="ECO:0000256" key="3">
    <source>
        <dbReference type="ARBA" id="ARBA00012970"/>
    </source>
</evidence>
<dbReference type="CDD" id="cd05213">
    <property type="entry name" value="NAD_bind_Glutamyl_tRNA_reduct"/>
    <property type="match status" value="1"/>
</dbReference>
<comment type="similarity">
    <text evidence="2 9 14">Belongs to the glutamyl-tRNA reductase family.</text>
</comment>
<organism evidence="18 19">
    <name type="scientific">Candidatus Methylopumilus turicensis</name>
    <dbReference type="NCBI Taxonomy" id="1581680"/>
    <lineage>
        <taxon>Bacteria</taxon>
        <taxon>Pseudomonadati</taxon>
        <taxon>Pseudomonadota</taxon>
        <taxon>Betaproteobacteria</taxon>
        <taxon>Nitrosomonadales</taxon>
        <taxon>Methylophilaceae</taxon>
        <taxon>Candidatus Methylopumilus</taxon>
    </lineage>
</organism>
<evidence type="ECO:0000256" key="13">
    <source>
        <dbReference type="PIRSR" id="PIRSR000445-4"/>
    </source>
</evidence>
<dbReference type="InterPro" id="IPR000343">
    <property type="entry name" value="4pyrrol_synth_GluRdtase"/>
</dbReference>
<evidence type="ECO:0000256" key="1">
    <source>
        <dbReference type="ARBA" id="ARBA00005059"/>
    </source>
</evidence>
<sequence>MLENCEMQLFTVGVNHTTAPISIRENVAFQHETLAHALRDLTSHGVREAAILSTCNRTELYCNTSHPEQALAWLAQYHKLDRDNIQPYIYTLPSDEAVKHAFRVASGLDSMVLGEPQILGQMKQAVKIAETAGTVGTLLHKLFQRTFAVAKEVRTSTDIGASSLSMAAASVRLAQRLFGNLQDKHVLFIGAGEMITLCAEHFTAQKPASITVANRTLERGEELAALFNGQAILLSELPDRLHEFDIVITSTASQLPIVGLGMVERAVKARKRRPMFMVDLAVPRDIEPEVAKLDDVYLYTVDDLAQVVQEGLGNRQEAALEAEVIITERVEHFMHWLKTRDAVPTIRALRDQAENLRLTELEKAQKLLAKGEDPAAVIEALSNALTNKFLHAPSHALNHSTGHEHEQLETLLRQLYQIKT</sequence>
<evidence type="ECO:0000313" key="19">
    <source>
        <dbReference type="Proteomes" id="UP000056322"/>
    </source>
</evidence>
<gene>
    <name evidence="9 18" type="primary">hemA</name>
    <name evidence="18" type="ORF">BN1209_1664</name>
</gene>
<evidence type="ECO:0000259" key="16">
    <source>
        <dbReference type="Pfam" id="PF01488"/>
    </source>
</evidence>
<evidence type="ECO:0000256" key="8">
    <source>
        <dbReference type="ARBA" id="ARBA00068659"/>
    </source>
</evidence>
<feature type="binding site" evidence="9 11">
    <location>
        <begin position="115"/>
        <end position="117"/>
    </location>
    <ligand>
        <name>substrate</name>
    </ligand>
</feature>
<dbReference type="InterPro" id="IPR006151">
    <property type="entry name" value="Shikm_DH/Glu-tRNA_Rdtase"/>
</dbReference>
<dbReference type="HAMAP" id="MF_00087">
    <property type="entry name" value="Glu_tRNA_reductase"/>
    <property type="match status" value="1"/>
</dbReference>
<dbReference type="InterPro" id="IPR015895">
    <property type="entry name" value="4pyrrol_synth_GluRdtase_N"/>
</dbReference>
<evidence type="ECO:0000256" key="6">
    <source>
        <dbReference type="ARBA" id="ARBA00023244"/>
    </source>
</evidence>
<evidence type="ECO:0000256" key="10">
    <source>
        <dbReference type="PIRSR" id="PIRSR000445-1"/>
    </source>
</evidence>
<feature type="binding site" evidence="9 11">
    <location>
        <position position="110"/>
    </location>
    <ligand>
        <name>substrate</name>
    </ligand>
</feature>
<name>A0A0B7J240_9PROT</name>
<evidence type="ECO:0000313" key="18">
    <source>
        <dbReference type="EMBL" id="CEN56699.1"/>
    </source>
</evidence>
<keyword evidence="6 9" id="KW-0627">Porphyrin biosynthesis</keyword>
<dbReference type="EC" id="1.2.1.70" evidence="3 9"/>
<dbReference type="UniPathway" id="UPA00251">
    <property type="reaction ID" value="UER00316"/>
</dbReference>
<feature type="binding site" evidence="9 11">
    <location>
        <begin position="54"/>
        <end position="57"/>
    </location>
    <ligand>
        <name>substrate</name>
    </ligand>
</feature>
<dbReference type="InterPro" id="IPR018214">
    <property type="entry name" value="GluRdtase_CS"/>
</dbReference>
<dbReference type="Proteomes" id="UP000056322">
    <property type="component" value="Chromosome 1"/>
</dbReference>
<dbReference type="EMBL" id="LN794158">
    <property type="protein sequence ID" value="CEN56699.1"/>
    <property type="molecule type" value="Genomic_DNA"/>
</dbReference>
<comment type="pathway">
    <text evidence="1 9 14">Porphyrin-containing compound metabolism; protoporphyrin-IX biosynthesis; 5-aminolevulinate from L-glutamyl-tRNA(Glu): step 1/2.</text>
</comment>
<evidence type="ECO:0000256" key="11">
    <source>
        <dbReference type="PIRSR" id="PIRSR000445-2"/>
    </source>
</evidence>
<evidence type="ECO:0000259" key="15">
    <source>
        <dbReference type="Pfam" id="PF00745"/>
    </source>
</evidence>
<feature type="domain" description="Tetrapyrrole biosynthesis glutamyl-tRNA reductase dimerisation" evidence="15">
    <location>
        <begin position="321"/>
        <end position="417"/>
    </location>
</feature>
<dbReference type="PIRSF" id="PIRSF000445">
    <property type="entry name" value="4pyrrol_synth_GluRdtase"/>
    <property type="match status" value="1"/>
</dbReference>
<dbReference type="KEGG" id="mbac:BN1209_1664"/>
<evidence type="ECO:0000256" key="2">
    <source>
        <dbReference type="ARBA" id="ARBA00005916"/>
    </source>
</evidence>
<evidence type="ECO:0000256" key="4">
    <source>
        <dbReference type="ARBA" id="ARBA00022857"/>
    </source>
</evidence>
<dbReference type="InterPro" id="IPR036343">
    <property type="entry name" value="GluRdtase_N_sf"/>
</dbReference>
<dbReference type="GO" id="GO:0050661">
    <property type="term" value="F:NADP binding"/>
    <property type="evidence" value="ECO:0007669"/>
    <property type="project" value="InterPro"/>
</dbReference>
<evidence type="ECO:0000256" key="12">
    <source>
        <dbReference type="PIRSR" id="PIRSR000445-3"/>
    </source>
</evidence>
<keyword evidence="4 9" id="KW-0521">NADP</keyword>
<dbReference type="Pfam" id="PF05201">
    <property type="entry name" value="GlutR_N"/>
    <property type="match status" value="1"/>
</dbReference>
<dbReference type="PANTHER" id="PTHR43013:SF1">
    <property type="entry name" value="GLUTAMYL-TRNA REDUCTASE"/>
    <property type="match status" value="1"/>
</dbReference>
<comment type="subunit">
    <text evidence="9">Homodimer.</text>
</comment>
<dbReference type="STRING" id="1581680.BN1209_1664"/>
<evidence type="ECO:0000256" key="5">
    <source>
        <dbReference type="ARBA" id="ARBA00023002"/>
    </source>
</evidence>
<dbReference type="Pfam" id="PF01488">
    <property type="entry name" value="Shikimate_DH"/>
    <property type="match status" value="1"/>
</dbReference>
<keyword evidence="19" id="KW-1185">Reference proteome</keyword>
<dbReference type="SUPFAM" id="SSF69742">
    <property type="entry name" value="Glutamyl tRNA-reductase catalytic, N-terminal domain"/>
    <property type="match status" value="1"/>
</dbReference>
<dbReference type="InterPro" id="IPR036291">
    <property type="entry name" value="NAD(P)-bd_dom_sf"/>
</dbReference>
<feature type="site" description="Important for activity" evidence="9 13">
    <location>
        <position position="100"/>
    </location>
</feature>
<dbReference type="InterPro" id="IPR036453">
    <property type="entry name" value="GluRdtase_dimer_dom_sf"/>
</dbReference>
<dbReference type="NCBIfam" id="TIGR01035">
    <property type="entry name" value="hemA"/>
    <property type="match status" value="1"/>
</dbReference>
<evidence type="ECO:0000256" key="9">
    <source>
        <dbReference type="HAMAP-Rule" id="MF_00087"/>
    </source>
</evidence>
<comment type="miscellaneous">
    <text evidence="9">During catalysis, the active site Cys acts as a nucleophile attacking the alpha-carbonyl group of tRNA-bound glutamate with the formation of a thioester intermediate between enzyme and glutamate, and the concomitant release of tRNA(Glu). The thioester intermediate is finally reduced by direct hydride transfer from NADPH, to form the product GSA.</text>
</comment>
<feature type="domain" description="Glutamyl-tRNA reductase N-terminal" evidence="17">
    <location>
        <begin position="12"/>
        <end position="157"/>
    </location>
</feature>
<comment type="catalytic activity">
    <reaction evidence="7 9 14">
        <text>(S)-4-amino-5-oxopentanoate + tRNA(Glu) + NADP(+) = L-glutamyl-tRNA(Glu) + NADPH + H(+)</text>
        <dbReference type="Rhea" id="RHEA:12344"/>
        <dbReference type="Rhea" id="RHEA-COMP:9663"/>
        <dbReference type="Rhea" id="RHEA-COMP:9680"/>
        <dbReference type="ChEBI" id="CHEBI:15378"/>
        <dbReference type="ChEBI" id="CHEBI:57501"/>
        <dbReference type="ChEBI" id="CHEBI:57783"/>
        <dbReference type="ChEBI" id="CHEBI:58349"/>
        <dbReference type="ChEBI" id="CHEBI:78442"/>
        <dbReference type="ChEBI" id="CHEBI:78520"/>
        <dbReference type="EC" id="1.2.1.70"/>
    </reaction>
</comment>
<dbReference type="PANTHER" id="PTHR43013">
    <property type="entry name" value="GLUTAMYL-TRNA REDUCTASE"/>
    <property type="match status" value="1"/>
</dbReference>
<dbReference type="GO" id="GO:0008883">
    <property type="term" value="F:glutamyl-tRNA reductase activity"/>
    <property type="evidence" value="ECO:0007669"/>
    <property type="project" value="UniProtKB-UniRule"/>
</dbReference>
<dbReference type="HOGENOM" id="CLU_035113_2_2_4"/>
<accession>A0A0B7J240</accession>
<proteinExistence type="inferred from homology"/>
<evidence type="ECO:0000256" key="7">
    <source>
        <dbReference type="ARBA" id="ARBA00047464"/>
    </source>
</evidence>
<evidence type="ECO:0000259" key="17">
    <source>
        <dbReference type="Pfam" id="PF05201"/>
    </source>
</evidence>
<feature type="domain" description="Quinate/shikimate 5-dehydrogenase/glutamyl-tRNA reductase" evidence="16">
    <location>
        <begin position="173"/>
        <end position="307"/>
    </location>
</feature>
<comment type="domain">
    <text evidence="9">Possesses an unusual extended V-shaped dimeric structure with each monomer consisting of three distinct domains arranged along a curved 'spinal' alpha-helix. The N-terminal catalytic domain specifically recognizes the glutamate moiety of the substrate. The second domain is the NADPH-binding domain, and the third C-terminal domain is responsible for dimerization.</text>
</comment>
<comment type="function">
    <text evidence="9">Catalyzes the NADPH-dependent reduction of glutamyl-tRNA(Glu) to glutamate 1-semialdehyde (GSA).</text>
</comment>
<feature type="active site" description="Nucleophile" evidence="9 10">
    <location>
        <position position="55"/>
    </location>
</feature>
<dbReference type="AlphaFoldDB" id="A0A0B7J240"/>